<accession>A0ABY8BIT8</accession>
<dbReference type="InterPro" id="IPR006120">
    <property type="entry name" value="Resolvase_HTH_dom"/>
</dbReference>
<dbReference type="EMBL" id="CP119083">
    <property type="protein sequence ID" value="WEF34873.1"/>
    <property type="molecule type" value="Genomic_DNA"/>
</dbReference>
<reference evidence="3 4" key="1">
    <citation type="submission" date="2023-02" db="EMBL/GenBank/DDBJ databases">
        <title>Gemone sequence of Telluria chitinolytica ACM 3522T.</title>
        <authorList>
            <person name="Frediansyah A."/>
            <person name="Miess H."/>
            <person name="Gross H."/>
        </authorList>
    </citation>
    <scope>NUCLEOTIDE SEQUENCE [LARGE SCALE GENOMIC DNA]</scope>
    <source>
        <strain evidence="3 4">ACM 3522</strain>
    </source>
</reference>
<protein>
    <submittedName>
        <fullName evidence="3">Helix-turn-helix domain-containing protein</fullName>
    </submittedName>
</protein>
<feature type="domain" description="Resolvase HTH" evidence="2">
    <location>
        <begin position="3"/>
        <end position="37"/>
    </location>
</feature>
<evidence type="ECO:0000259" key="2">
    <source>
        <dbReference type="Pfam" id="PF02796"/>
    </source>
</evidence>
<evidence type="ECO:0000313" key="4">
    <source>
        <dbReference type="Proteomes" id="UP001216510"/>
    </source>
</evidence>
<sequence length="185" mass="19540">MARPSKLTDAQWEKIGKRLLDGESAAALAREFGVSKANISARFSERIRNVKEAANQIVTAERSLSMLNVSEQIAARSLADRLKAISGHLAGAAEYGASTAHRLAGIANAKALEVDDAKPLDDKSRTALADIAVLSKMANEASQIGMNLLKANQEAVDAAARREVEQEGPAGREITVTLVAPKAPA</sequence>
<name>A0ABY8BIT8_9BURK</name>
<organism evidence="3 4">
    <name type="scientific">Pseudoduganella chitinolytica</name>
    <dbReference type="NCBI Taxonomy" id="34070"/>
    <lineage>
        <taxon>Bacteria</taxon>
        <taxon>Pseudomonadati</taxon>
        <taxon>Pseudomonadota</taxon>
        <taxon>Betaproteobacteria</taxon>
        <taxon>Burkholderiales</taxon>
        <taxon>Oxalobacteraceae</taxon>
        <taxon>Telluria group</taxon>
        <taxon>Pseudoduganella</taxon>
    </lineage>
</organism>
<gene>
    <name evidence="3" type="ORF">PX653_08955</name>
</gene>
<evidence type="ECO:0000313" key="3">
    <source>
        <dbReference type="EMBL" id="WEF34873.1"/>
    </source>
</evidence>
<dbReference type="Pfam" id="PF02796">
    <property type="entry name" value="HTH_7"/>
    <property type="match status" value="1"/>
</dbReference>
<dbReference type="Proteomes" id="UP001216510">
    <property type="component" value="Chromosome"/>
</dbReference>
<dbReference type="RefSeq" id="WP_277417544.1">
    <property type="nucleotide sequence ID" value="NZ_CP119083.1"/>
</dbReference>
<keyword evidence="4" id="KW-1185">Reference proteome</keyword>
<proteinExistence type="predicted"/>
<dbReference type="Gene3D" id="1.10.10.60">
    <property type="entry name" value="Homeodomain-like"/>
    <property type="match status" value="1"/>
</dbReference>
<evidence type="ECO:0000256" key="1">
    <source>
        <dbReference type="SAM" id="MobiDB-lite"/>
    </source>
</evidence>
<feature type="region of interest" description="Disordered" evidence="1">
    <location>
        <begin position="163"/>
        <end position="185"/>
    </location>
</feature>